<keyword evidence="4" id="KW-0564">Palmitate</keyword>
<dbReference type="SUPFAM" id="SSF53850">
    <property type="entry name" value="Periplasmic binding protein-like II"/>
    <property type="match status" value="1"/>
</dbReference>
<feature type="signal peptide" evidence="6">
    <location>
        <begin position="1"/>
        <end position="24"/>
    </location>
</feature>
<evidence type="ECO:0000313" key="8">
    <source>
        <dbReference type="Proteomes" id="UP001580346"/>
    </source>
</evidence>
<dbReference type="Gene3D" id="3.40.190.10">
    <property type="entry name" value="Periplasmic binding protein-like II"/>
    <property type="match status" value="2"/>
</dbReference>
<evidence type="ECO:0000256" key="5">
    <source>
        <dbReference type="ARBA" id="ARBA00023288"/>
    </source>
</evidence>
<keyword evidence="5" id="KW-0449">Lipoprotein</keyword>
<dbReference type="PANTHER" id="PTHR43649:SF33">
    <property type="entry name" value="POLYGALACTURONAN_RHAMNOGALACTURONAN-BINDING PROTEIN YTCQ"/>
    <property type="match status" value="1"/>
</dbReference>
<evidence type="ECO:0000313" key="7">
    <source>
        <dbReference type="EMBL" id="MFB5266415.1"/>
    </source>
</evidence>
<sequence length="508" mass="55897">MKKKHVISVVTAFGILVAAASILAACGEKNGQAGQDGAQAENGPLAVTIATPQVGEAPGKDTEVEQAIEKYTGTEIDIQWIPAAAFEDKKNIMIASDEMPKAFKITYNASTLNAIQSGLFWEIGPYLQDYKNLAEINPMHYDNIKVDGKLYGLPLYRDIGRAGIVYRKDWFNELGLKIPVTLDDWYQAAKAVAEKDPDKNGQRDSYLLFLDKSYNDPAASSAFLTRLAVSQGAPNKWGVVDGKVIPEFMTEPYMDAMKLLRRLYEEKLINQDFSVVQTADADNKWNAGQAAMRNAVASAAATSYINVSKAVPHAVVDVVQFKGPSGYRLPAEPGNNGFFVFPKSSVTSEAELKRLLAFFDKLLEPDMSTLLSRGIEGKHFKKTEDGKADITDLTLFNLEVKPYRDSLPSFEVGGQGLPLKLNELQAKGWDIVAANLEHAVPNVALTLLSPTYTERGSELDTMIRDAQTKFIMGKVDEAGWEAEVANWRKAGGDKVMEEFTEGYNKLDK</sequence>
<dbReference type="PROSITE" id="PS51257">
    <property type="entry name" value="PROKAR_LIPOPROTEIN"/>
    <property type="match status" value="1"/>
</dbReference>
<dbReference type="RefSeq" id="WP_375354123.1">
    <property type="nucleotide sequence ID" value="NZ_JBHHMI010000004.1"/>
</dbReference>
<dbReference type="Proteomes" id="UP001580346">
    <property type="component" value="Unassembled WGS sequence"/>
</dbReference>
<keyword evidence="2 6" id="KW-0732">Signal</keyword>
<keyword evidence="3" id="KW-0472">Membrane</keyword>
<reference evidence="7 8" key="1">
    <citation type="submission" date="2024-09" db="EMBL/GenBank/DDBJ databases">
        <title>Paenibacillus zeirhizospherea sp. nov., isolated from surface of the maize (Zea mays) roots in a horticulture field, Hungary.</title>
        <authorList>
            <person name="Marton D."/>
            <person name="Farkas M."/>
            <person name="Bedics A."/>
            <person name="Toth E."/>
            <person name="Tancsics A."/>
            <person name="Boka K."/>
            <person name="Maroti G."/>
            <person name="Kriszt B."/>
            <person name="Cserhati M."/>
        </authorList>
    </citation>
    <scope>NUCLEOTIDE SEQUENCE [LARGE SCALE GENOMIC DNA]</scope>
    <source>
        <strain evidence="7 8">KCTC 33519</strain>
    </source>
</reference>
<name>A0ABV5AQC8_9BACL</name>
<protein>
    <submittedName>
        <fullName evidence="7">Extracellular solute-binding protein</fullName>
    </submittedName>
</protein>
<organism evidence="7 8">
    <name type="scientific">Paenibacillus enshidis</name>
    <dbReference type="NCBI Taxonomy" id="1458439"/>
    <lineage>
        <taxon>Bacteria</taxon>
        <taxon>Bacillati</taxon>
        <taxon>Bacillota</taxon>
        <taxon>Bacilli</taxon>
        <taxon>Bacillales</taxon>
        <taxon>Paenibacillaceae</taxon>
        <taxon>Paenibacillus</taxon>
    </lineage>
</organism>
<proteinExistence type="predicted"/>
<evidence type="ECO:0000256" key="6">
    <source>
        <dbReference type="SAM" id="SignalP"/>
    </source>
</evidence>
<comment type="caution">
    <text evidence="7">The sequence shown here is derived from an EMBL/GenBank/DDBJ whole genome shotgun (WGS) entry which is preliminary data.</text>
</comment>
<dbReference type="CDD" id="cd13580">
    <property type="entry name" value="PBP2_AlgQ_like_1"/>
    <property type="match status" value="1"/>
</dbReference>
<evidence type="ECO:0000256" key="4">
    <source>
        <dbReference type="ARBA" id="ARBA00023139"/>
    </source>
</evidence>
<dbReference type="EMBL" id="JBHHMI010000004">
    <property type="protein sequence ID" value="MFB5266415.1"/>
    <property type="molecule type" value="Genomic_DNA"/>
</dbReference>
<evidence type="ECO:0000256" key="2">
    <source>
        <dbReference type="ARBA" id="ARBA00022729"/>
    </source>
</evidence>
<keyword evidence="8" id="KW-1185">Reference proteome</keyword>
<accession>A0ABV5AQC8</accession>
<dbReference type="InterPro" id="IPR006059">
    <property type="entry name" value="SBP"/>
</dbReference>
<dbReference type="InterPro" id="IPR050490">
    <property type="entry name" value="Bact_solute-bd_prot1"/>
</dbReference>
<dbReference type="Pfam" id="PF01547">
    <property type="entry name" value="SBP_bac_1"/>
    <property type="match status" value="1"/>
</dbReference>
<keyword evidence="1" id="KW-1003">Cell membrane</keyword>
<evidence type="ECO:0000256" key="3">
    <source>
        <dbReference type="ARBA" id="ARBA00023136"/>
    </source>
</evidence>
<evidence type="ECO:0000256" key="1">
    <source>
        <dbReference type="ARBA" id="ARBA00022475"/>
    </source>
</evidence>
<dbReference type="PANTHER" id="PTHR43649">
    <property type="entry name" value="ARABINOSE-BINDING PROTEIN-RELATED"/>
    <property type="match status" value="1"/>
</dbReference>
<gene>
    <name evidence="7" type="ORF">ACE41H_06400</name>
</gene>
<feature type="chain" id="PRO_5047459114" evidence="6">
    <location>
        <begin position="25"/>
        <end position="508"/>
    </location>
</feature>